<sequence length="85" mass="10106">VTELLSSENTPTIHLVLLFKHRLINLSKPNENDPESLQKFKKYFEDQIPTYWELDDVHYIAAILHPNTKHLQKCSIKDKKKLMIY</sequence>
<comment type="caution">
    <text evidence="1">The sequence shown here is derived from an EMBL/GenBank/DDBJ whole genome shotgun (WGS) entry which is preliminary data.</text>
</comment>
<reference evidence="1" key="1">
    <citation type="submission" date="2021-02" db="EMBL/GenBank/DDBJ databases">
        <authorList>
            <person name="Nowell W R."/>
        </authorList>
    </citation>
    <scope>NUCLEOTIDE SEQUENCE</scope>
</reference>
<protein>
    <submittedName>
        <fullName evidence="1">Uncharacterized protein</fullName>
    </submittedName>
</protein>
<proteinExistence type="predicted"/>
<name>A0A8S2SFA2_9BILA</name>
<organism evidence="1 2">
    <name type="scientific">Rotaria magnacalcarata</name>
    <dbReference type="NCBI Taxonomy" id="392030"/>
    <lineage>
        <taxon>Eukaryota</taxon>
        <taxon>Metazoa</taxon>
        <taxon>Spiralia</taxon>
        <taxon>Gnathifera</taxon>
        <taxon>Rotifera</taxon>
        <taxon>Eurotatoria</taxon>
        <taxon>Bdelloidea</taxon>
        <taxon>Philodinida</taxon>
        <taxon>Philodinidae</taxon>
        <taxon>Rotaria</taxon>
    </lineage>
</organism>
<accession>A0A8S2SFA2</accession>
<dbReference type="EMBL" id="CAJOBJ010021827">
    <property type="protein sequence ID" value="CAF4219799.1"/>
    <property type="molecule type" value="Genomic_DNA"/>
</dbReference>
<dbReference type="AlphaFoldDB" id="A0A8S2SFA2"/>
<dbReference type="Proteomes" id="UP000681720">
    <property type="component" value="Unassembled WGS sequence"/>
</dbReference>
<feature type="non-terminal residue" evidence="1">
    <location>
        <position position="1"/>
    </location>
</feature>
<gene>
    <name evidence="1" type="ORF">GIL414_LOCUS22350</name>
</gene>
<evidence type="ECO:0000313" key="2">
    <source>
        <dbReference type="Proteomes" id="UP000681720"/>
    </source>
</evidence>
<evidence type="ECO:0000313" key="1">
    <source>
        <dbReference type="EMBL" id="CAF4219799.1"/>
    </source>
</evidence>